<feature type="coiled-coil region" evidence="3">
    <location>
        <begin position="918"/>
        <end position="945"/>
    </location>
</feature>
<name>A0A8J5LB38_ZINOF</name>
<dbReference type="EMBL" id="JACMSC010000005">
    <property type="protein sequence ID" value="KAG6521502.1"/>
    <property type="molecule type" value="Genomic_DNA"/>
</dbReference>
<dbReference type="AlphaFoldDB" id="A0A8J5LB38"/>
<sequence length="954" mass="106712">MALESGGEKKRGDRRGSVWFKPGDLVEVRSDDDGFLGAWYEATAAFSLPQHRVQIVYSTIVDNDDPSLPLREIVLVSQLRPRPPPPPPSRCQHGLHDLVEAFHQDGWWAGVISAILQTTGRYIVAFPTSREELEFDASDIRSHLEWTDRHWVPFGDVRVEEVEFAAGARIEVSRNLEIGVSAWFSASVKQVFSISTYLIEYGSLTSATTGELLTEFVDVQYMRPCQLNAILVKDFAPRDEVEVPLHGGWVLGEISDVLKGSRCIVKVRDSRSEMVFDLHQLRHSQCWDGQRWVFTFQQKTRKSQGSSVSGNQNPRSQKRCSRLSSSTTSKGEVEASSEPGGFKLNLKHKKTNVLSGPSQNSKKLKKDKSPCNHVRPQCELMPECPSTPQSDIGICSSVQETRKSQGSSVSVIRNRGQKRCSLLSSLPPSKCEGEVTSELGGLKLNLKHKKANLQSGPSQGSKKFKKAKSQYNHVMPQHQLIPQGPSTPMLVIDSCSSMPLMDPSSSTISPSSRGTITEPNASIRDVPGLSIKEEGLANANHQLSKHQPDVTEVDGTPMGYEANDHPRNLEWTNYNLDYALTTKVKKKRTKVVAKSKKLQKNLRCATAITRWGQQNVKRRTDEYIIQPLACALKINNIEKLDTDQVILSNYSGANDDLSGQDLYSMASQPIPQQNKLILYQGSPSSADIEDVTLNSVNDVAFNEIYNNVTVNIQNQIVPSVLVETCTEIAHNHAQSKAVALEGDAALMDHSGGPPLKDMALPFSKTSCLWKQIESMEIFQVMPQQPHFCLLEQYTMDLREGMAIGLMVSFANLVTNIQKLHVDRDDASLDAKLEDLYQFVSNGFSVDFVCARLEKLRELQIYHKGCLTRKAELEGKIIAKMDDKCRIDSQFMDLDRSIKNLREYLDCFQEREDSTMNQINRYESDIAKLKMDLNEVEESKVAAELKFSTISSSPW</sequence>
<evidence type="ECO:0000256" key="3">
    <source>
        <dbReference type="SAM" id="Coils"/>
    </source>
</evidence>
<evidence type="ECO:0000256" key="1">
    <source>
        <dbReference type="ARBA" id="ARBA00022448"/>
    </source>
</evidence>
<keyword evidence="7" id="KW-1185">Reference proteome</keyword>
<evidence type="ECO:0000313" key="7">
    <source>
        <dbReference type="Proteomes" id="UP000734854"/>
    </source>
</evidence>
<feature type="region of interest" description="Disordered" evidence="4">
    <location>
        <begin position="303"/>
        <end position="372"/>
    </location>
</feature>
<gene>
    <name evidence="6" type="ORF">ZIOFF_018623</name>
</gene>
<feature type="region of interest" description="Disordered" evidence="4">
    <location>
        <begin position="502"/>
        <end position="522"/>
    </location>
</feature>
<dbReference type="CDD" id="cd20406">
    <property type="entry name" value="Tudor_Agenet_AtDUF_rpt2_4"/>
    <property type="match status" value="1"/>
</dbReference>
<keyword evidence="1" id="KW-0813">Transport</keyword>
<keyword evidence="2" id="KW-0341">Growth regulation</keyword>
<dbReference type="PANTHER" id="PTHR31917">
    <property type="entry name" value="AGENET DOMAIN-CONTAINING PROTEIN-RELATED"/>
    <property type="match status" value="1"/>
</dbReference>
<dbReference type="InterPro" id="IPR007930">
    <property type="entry name" value="DUF724"/>
</dbReference>
<dbReference type="CDD" id="cd20405">
    <property type="entry name" value="Tudor_Agenet_AtDUF_rpt1_3"/>
    <property type="match status" value="1"/>
</dbReference>
<dbReference type="SMART" id="SM00743">
    <property type="entry name" value="Agenet"/>
    <property type="match status" value="4"/>
</dbReference>
<feature type="compositionally biased region" description="Polar residues" evidence="4">
    <location>
        <begin position="303"/>
        <end position="315"/>
    </location>
</feature>
<keyword evidence="3" id="KW-0175">Coiled coil</keyword>
<evidence type="ECO:0000256" key="2">
    <source>
        <dbReference type="ARBA" id="ARBA00022604"/>
    </source>
</evidence>
<feature type="domain" description="Agenet" evidence="5">
    <location>
        <begin position="233"/>
        <end position="289"/>
    </location>
</feature>
<dbReference type="InterPro" id="IPR008395">
    <property type="entry name" value="Agenet-like_dom"/>
</dbReference>
<dbReference type="PANTHER" id="PTHR31917:SF148">
    <property type="entry name" value="DUF724 DOMAIN-CONTAINING PROTEIN 2"/>
    <property type="match status" value="1"/>
</dbReference>
<evidence type="ECO:0000313" key="6">
    <source>
        <dbReference type="EMBL" id="KAG6521502.1"/>
    </source>
</evidence>
<feature type="domain" description="Agenet" evidence="5">
    <location>
        <begin position="95"/>
        <end position="148"/>
    </location>
</feature>
<feature type="domain" description="Agenet" evidence="5">
    <location>
        <begin position="18"/>
        <end position="87"/>
    </location>
</feature>
<reference evidence="6 7" key="1">
    <citation type="submission" date="2020-08" db="EMBL/GenBank/DDBJ databases">
        <title>Plant Genome Project.</title>
        <authorList>
            <person name="Zhang R.-G."/>
        </authorList>
    </citation>
    <scope>NUCLEOTIDE SEQUENCE [LARGE SCALE GENOMIC DNA]</scope>
    <source>
        <tissue evidence="6">Rhizome</tissue>
    </source>
</reference>
<evidence type="ECO:0000256" key="4">
    <source>
        <dbReference type="SAM" id="MobiDB-lite"/>
    </source>
</evidence>
<dbReference type="Pfam" id="PF05266">
    <property type="entry name" value="DUF724"/>
    <property type="match status" value="1"/>
</dbReference>
<feature type="compositionally biased region" description="Polar residues" evidence="4">
    <location>
        <begin position="352"/>
        <end position="361"/>
    </location>
</feature>
<feature type="domain" description="Agenet" evidence="5">
    <location>
        <begin position="162"/>
        <end position="230"/>
    </location>
</feature>
<evidence type="ECO:0000259" key="5">
    <source>
        <dbReference type="SMART" id="SM00743"/>
    </source>
</evidence>
<protein>
    <recommendedName>
        <fullName evidence="5">Agenet domain-containing protein</fullName>
    </recommendedName>
</protein>
<dbReference type="InterPro" id="IPR014002">
    <property type="entry name" value="Agenet_dom_plant"/>
</dbReference>
<proteinExistence type="predicted"/>
<organism evidence="6 7">
    <name type="scientific">Zingiber officinale</name>
    <name type="common">Ginger</name>
    <name type="synonym">Amomum zingiber</name>
    <dbReference type="NCBI Taxonomy" id="94328"/>
    <lineage>
        <taxon>Eukaryota</taxon>
        <taxon>Viridiplantae</taxon>
        <taxon>Streptophyta</taxon>
        <taxon>Embryophyta</taxon>
        <taxon>Tracheophyta</taxon>
        <taxon>Spermatophyta</taxon>
        <taxon>Magnoliopsida</taxon>
        <taxon>Liliopsida</taxon>
        <taxon>Zingiberales</taxon>
        <taxon>Zingiberaceae</taxon>
        <taxon>Zingiber</taxon>
    </lineage>
</organism>
<dbReference type="Pfam" id="PF05641">
    <property type="entry name" value="Agenet"/>
    <property type="match status" value="2"/>
</dbReference>
<feature type="compositionally biased region" description="Low complexity" evidence="4">
    <location>
        <begin position="503"/>
        <end position="512"/>
    </location>
</feature>
<comment type="caution">
    <text evidence="6">The sequence shown here is derived from an EMBL/GenBank/DDBJ whole genome shotgun (WGS) entry which is preliminary data.</text>
</comment>
<accession>A0A8J5LB38</accession>
<dbReference type="Proteomes" id="UP000734854">
    <property type="component" value="Unassembled WGS sequence"/>
</dbReference>